<accession>A0A9J6DI31</accession>
<evidence type="ECO:0000313" key="7">
    <source>
        <dbReference type="EMBL" id="KAH8021619.1"/>
    </source>
</evidence>
<feature type="compositionally biased region" description="Basic residues" evidence="5">
    <location>
        <begin position="335"/>
        <end position="344"/>
    </location>
</feature>
<comment type="caution">
    <text evidence="7">The sequence shown here is derived from an EMBL/GenBank/DDBJ whole genome shotgun (WGS) entry which is preliminary data.</text>
</comment>
<name>A0A9J6DI31_RHIMP</name>
<reference evidence="7" key="1">
    <citation type="journal article" date="2020" name="Cell">
        <title>Large-Scale Comparative Analyses of Tick Genomes Elucidate Their Genetic Diversity and Vector Capacities.</title>
        <authorList>
            <consortium name="Tick Genome and Microbiome Consortium (TIGMIC)"/>
            <person name="Jia N."/>
            <person name="Wang J."/>
            <person name="Shi W."/>
            <person name="Du L."/>
            <person name="Sun Y."/>
            <person name="Zhan W."/>
            <person name="Jiang J.F."/>
            <person name="Wang Q."/>
            <person name="Zhang B."/>
            <person name="Ji P."/>
            <person name="Bell-Sakyi L."/>
            <person name="Cui X.M."/>
            <person name="Yuan T.T."/>
            <person name="Jiang B.G."/>
            <person name="Yang W.F."/>
            <person name="Lam T.T."/>
            <person name="Chang Q.C."/>
            <person name="Ding S.J."/>
            <person name="Wang X.J."/>
            <person name="Zhu J.G."/>
            <person name="Ruan X.D."/>
            <person name="Zhao L."/>
            <person name="Wei J.T."/>
            <person name="Ye R.Z."/>
            <person name="Que T.C."/>
            <person name="Du C.H."/>
            <person name="Zhou Y.H."/>
            <person name="Cheng J.X."/>
            <person name="Dai P.F."/>
            <person name="Guo W.B."/>
            <person name="Han X.H."/>
            <person name="Huang E.J."/>
            <person name="Li L.F."/>
            <person name="Wei W."/>
            <person name="Gao Y.C."/>
            <person name="Liu J.Z."/>
            <person name="Shao H.Z."/>
            <person name="Wang X."/>
            <person name="Wang C.C."/>
            <person name="Yang T.C."/>
            <person name="Huo Q.B."/>
            <person name="Li W."/>
            <person name="Chen H.Y."/>
            <person name="Chen S.E."/>
            <person name="Zhou L.G."/>
            <person name="Ni X.B."/>
            <person name="Tian J.H."/>
            <person name="Sheng Y."/>
            <person name="Liu T."/>
            <person name="Pan Y.S."/>
            <person name="Xia L.Y."/>
            <person name="Li J."/>
            <person name="Zhao F."/>
            <person name="Cao W.C."/>
        </authorList>
    </citation>
    <scope>NUCLEOTIDE SEQUENCE</scope>
    <source>
        <strain evidence="7">Rmic-2018</strain>
    </source>
</reference>
<gene>
    <name evidence="7" type="ORF">HPB51_016015</name>
</gene>
<dbReference type="EMBL" id="JABSTU010000009">
    <property type="protein sequence ID" value="KAH8021619.1"/>
    <property type="molecule type" value="Genomic_DNA"/>
</dbReference>
<dbReference type="SUPFAM" id="SSF103473">
    <property type="entry name" value="MFS general substrate transporter"/>
    <property type="match status" value="1"/>
</dbReference>
<feature type="transmembrane region" description="Helical" evidence="6">
    <location>
        <begin position="162"/>
        <end position="182"/>
    </location>
</feature>
<reference evidence="7" key="2">
    <citation type="submission" date="2021-09" db="EMBL/GenBank/DDBJ databases">
        <authorList>
            <person name="Jia N."/>
            <person name="Wang J."/>
            <person name="Shi W."/>
            <person name="Du L."/>
            <person name="Sun Y."/>
            <person name="Zhan W."/>
            <person name="Jiang J."/>
            <person name="Wang Q."/>
            <person name="Zhang B."/>
            <person name="Ji P."/>
            <person name="Sakyi L.B."/>
            <person name="Cui X."/>
            <person name="Yuan T."/>
            <person name="Jiang B."/>
            <person name="Yang W."/>
            <person name="Lam T.T.-Y."/>
            <person name="Chang Q."/>
            <person name="Ding S."/>
            <person name="Wang X."/>
            <person name="Zhu J."/>
            <person name="Ruan X."/>
            <person name="Zhao L."/>
            <person name="Wei J."/>
            <person name="Que T."/>
            <person name="Du C."/>
            <person name="Cheng J."/>
            <person name="Dai P."/>
            <person name="Han X."/>
            <person name="Huang E."/>
            <person name="Gao Y."/>
            <person name="Liu J."/>
            <person name="Shao H."/>
            <person name="Ye R."/>
            <person name="Li L."/>
            <person name="Wei W."/>
            <person name="Wang X."/>
            <person name="Wang C."/>
            <person name="Huo Q."/>
            <person name="Li W."/>
            <person name="Guo W."/>
            <person name="Chen H."/>
            <person name="Chen S."/>
            <person name="Zhou L."/>
            <person name="Zhou L."/>
            <person name="Ni X."/>
            <person name="Tian J."/>
            <person name="Zhou Y."/>
            <person name="Sheng Y."/>
            <person name="Liu T."/>
            <person name="Pan Y."/>
            <person name="Xia L."/>
            <person name="Li J."/>
            <person name="Zhao F."/>
            <person name="Cao W."/>
        </authorList>
    </citation>
    <scope>NUCLEOTIDE SEQUENCE</scope>
    <source>
        <strain evidence="7">Rmic-2018</strain>
        <tissue evidence="7">Larvae</tissue>
    </source>
</reference>
<dbReference type="InterPro" id="IPR005828">
    <property type="entry name" value="MFS_sugar_transport-like"/>
</dbReference>
<feature type="region of interest" description="Disordered" evidence="5">
    <location>
        <begin position="320"/>
        <end position="357"/>
    </location>
</feature>
<evidence type="ECO:0000256" key="5">
    <source>
        <dbReference type="SAM" id="MobiDB-lite"/>
    </source>
</evidence>
<organism evidence="7 8">
    <name type="scientific">Rhipicephalus microplus</name>
    <name type="common">Cattle tick</name>
    <name type="synonym">Boophilus microplus</name>
    <dbReference type="NCBI Taxonomy" id="6941"/>
    <lineage>
        <taxon>Eukaryota</taxon>
        <taxon>Metazoa</taxon>
        <taxon>Ecdysozoa</taxon>
        <taxon>Arthropoda</taxon>
        <taxon>Chelicerata</taxon>
        <taxon>Arachnida</taxon>
        <taxon>Acari</taxon>
        <taxon>Parasitiformes</taxon>
        <taxon>Ixodida</taxon>
        <taxon>Ixodoidea</taxon>
        <taxon>Ixodidae</taxon>
        <taxon>Rhipicephalinae</taxon>
        <taxon>Rhipicephalus</taxon>
        <taxon>Boophilus</taxon>
    </lineage>
</organism>
<dbReference type="PANTHER" id="PTHR24064">
    <property type="entry name" value="SOLUTE CARRIER FAMILY 22 MEMBER"/>
    <property type="match status" value="1"/>
</dbReference>
<keyword evidence="8" id="KW-1185">Reference proteome</keyword>
<evidence type="ECO:0000313" key="8">
    <source>
        <dbReference type="Proteomes" id="UP000821866"/>
    </source>
</evidence>
<evidence type="ECO:0000256" key="6">
    <source>
        <dbReference type="SAM" id="Phobius"/>
    </source>
</evidence>
<proteinExistence type="predicted"/>
<dbReference type="VEuPathDB" id="VectorBase:LOC119173956"/>
<keyword evidence="3 6" id="KW-1133">Transmembrane helix</keyword>
<feature type="transmembrane region" description="Helical" evidence="6">
    <location>
        <begin position="51"/>
        <end position="71"/>
    </location>
</feature>
<protein>
    <submittedName>
        <fullName evidence="7">Uncharacterized protein</fullName>
    </submittedName>
</protein>
<sequence>MYSAGRSSSPACRRCGDDETLQHIVCSCPDLATERCALWDLVCSHGHLPSLVYSIATAGSVIGTVIIGAVADKYGRKPTFFAIVALAAFSGFGAVLSTNFTMFVAMRFVNALLDPQIDQVPYIIMLELVGAKQRTLMLGVACMGWTLGMCLLPLVAYLSRTWVLLATVCASCAVPLFCYIRVIPESPRWLLSQDRLSEASAVLRRIAFRNGVEPPIDLDLKLKKVRQSINVEEEAEKSGSIIDLVTKPKIRKNLLILTLICFGRLQETKDEQQKADQTIWDRRSCERGSGRHVLRQLEVGSSCGRKIDFCGSGIGRARLRGSGRHNRRSNDYRKLRTSSRRQTRRSGIGGPGNVAPGDTAFGSSRLEVLVGSCEDMDIGVLKKEELLLLAVELSLDINSRLRKPEIRSAIIEGGFEEDELSEAWEKICDPTVGHPRVESFGGGGVCCVPLPVTSSRRARCRRHSVPRTQRLLRLTIVSRDGALAPRLGPAECGGGFGERKIRRCFLEGWVHPEQLSIELRGSRVPGGRFTPLIPPSYCGPPLPFVKWTDGPR</sequence>
<evidence type="ECO:0000256" key="3">
    <source>
        <dbReference type="ARBA" id="ARBA00022989"/>
    </source>
</evidence>
<dbReference type="Gene3D" id="1.20.1250.20">
    <property type="entry name" value="MFS general substrate transporter like domains"/>
    <property type="match status" value="1"/>
</dbReference>
<evidence type="ECO:0000256" key="1">
    <source>
        <dbReference type="ARBA" id="ARBA00004141"/>
    </source>
</evidence>
<evidence type="ECO:0000256" key="2">
    <source>
        <dbReference type="ARBA" id="ARBA00022692"/>
    </source>
</evidence>
<dbReference type="Proteomes" id="UP000821866">
    <property type="component" value="Chromosome 7"/>
</dbReference>
<dbReference type="Pfam" id="PF00083">
    <property type="entry name" value="Sugar_tr"/>
    <property type="match status" value="1"/>
</dbReference>
<dbReference type="GO" id="GO:0016020">
    <property type="term" value="C:membrane"/>
    <property type="evidence" value="ECO:0007669"/>
    <property type="project" value="UniProtKB-SubCell"/>
</dbReference>
<evidence type="ECO:0000256" key="4">
    <source>
        <dbReference type="ARBA" id="ARBA00023136"/>
    </source>
</evidence>
<feature type="transmembrane region" description="Helical" evidence="6">
    <location>
        <begin position="80"/>
        <end position="105"/>
    </location>
</feature>
<feature type="transmembrane region" description="Helical" evidence="6">
    <location>
        <begin position="135"/>
        <end position="155"/>
    </location>
</feature>
<dbReference type="InterPro" id="IPR036259">
    <property type="entry name" value="MFS_trans_sf"/>
</dbReference>
<keyword evidence="4 6" id="KW-0472">Membrane</keyword>
<dbReference type="AlphaFoldDB" id="A0A9J6DI31"/>
<comment type="subcellular location">
    <subcellularLocation>
        <location evidence="1">Membrane</location>
        <topology evidence="1">Multi-pass membrane protein</topology>
    </subcellularLocation>
</comment>
<keyword evidence="2 6" id="KW-0812">Transmembrane</keyword>
<dbReference type="GO" id="GO:0022857">
    <property type="term" value="F:transmembrane transporter activity"/>
    <property type="evidence" value="ECO:0007669"/>
    <property type="project" value="InterPro"/>
</dbReference>